<evidence type="ECO:0000313" key="2">
    <source>
        <dbReference type="EMBL" id="KAK5924699.1"/>
    </source>
</evidence>
<proteinExistence type="predicted"/>
<dbReference type="Proteomes" id="UP001331515">
    <property type="component" value="Unassembled WGS sequence"/>
</dbReference>
<evidence type="ECO:0000256" key="1">
    <source>
        <dbReference type="SAM" id="MobiDB-lite"/>
    </source>
</evidence>
<sequence length="92" mass="10141">MHCREASQPSAPAGSHGFPTVANGGGSLTSAGRNEDVCLKYQRSHHCFLPFQLLVTTSPCHLSLAARYANDFISEYKTFLSGFHSKSRRRLE</sequence>
<reference evidence="2 3" key="1">
    <citation type="journal article" date="2023" name="Mol. Biol. Evol.">
        <title>Genomics of Secondarily Temperate Adaptation in the Only Non-Antarctic Icefish.</title>
        <authorList>
            <person name="Rivera-Colon A.G."/>
            <person name="Rayamajhi N."/>
            <person name="Minhas B.F."/>
            <person name="Madrigal G."/>
            <person name="Bilyk K.T."/>
            <person name="Yoon V."/>
            <person name="Hune M."/>
            <person name="Gregory S."/>
            <person name="Cheng C.H.C."/>
            <person name="Catchen J.M."/>
        </authorList>
    </citation>
    <scope>NUCLEOTIDE SEQUENCE [LARGE SCALE GENOMIC DNA]</scope>
    <source>
        <tissue evidence="2">White muscle</tissue>
    </source>
</reference>
<dbReference type="AlphaFoldDB" id="A0AAN8HUJ5"/>
<evidence type="ECO:0000313" key="3">
    <source>
        <dbReference type="Proteomes" id="UP001331515"/>
    </source>
</evidence>
<organism evidence="2 3">
    <name type="scientific">Champsocephalus gunnari</name>
    <name type="common">Mackerel icefish</name>
    <dbReference type="NCBI Taxonomy" id="52237"/>
    <lineage>
        <taxon>Eukaryota</taxon>
        <taxon>Metazoa</taxon>
        <taxon>Chordata</taxon>
        <taxon>Craniata</taxon>
        <taxon>Vertebrata</taxon>
        <taxon>Euteleostomi</taxon>
        <taxon>Actinopterygii</taxon>
        <taxon>Neopterygii</taxon>
        <taxon>Teleostei</taxon>
        <taxon>Neoteleostei</taxon>
        <taxon>Acanthomorphata</taxon>
        <taxon>Eupercaria</taxon>
        <taxon>Perciformes</taxon>
        <taxon>Notothenioidei</taxon>
        <taxon>Channichthyidae</taxon>
        <taxon>Champsocephalus</taxon>
    </lineage>
</organism>
<protein>
    <submittedName>
        <fullName evidence="2">Uncharacterized protein</fullName>
    </submittedName>
</protein>
<accession>A0AAN8HUJ5</accession>
<name>A0AAN8HUJ5_CHAGU</name>
<keyword evidence="3" id="KW-1185">Reference proteome</keyword>
<feature type="region of interest" description="Disordered" evidence="1">
    <location>
        <begin position="1"/>
        <end position="27"/>
    </location>
</feature>
<comment type="caution">
    <text evidence="2">The sequence shown here is derived from an EMBL/GenBank/DDBJ whole genome shotgun (WGS) entry which is preliminary data.</text>
</comment>
<gene>
    <name evidence="2" type="ORF">CgunFtcFv8_017289</name>
</gene>
<dbReference type="EMBL" id="JAURVH010001520">
    <property type="protein sequence ID" value="KAK5924699.1"/>
    <property type="molecule type" value="Genomic_DNA"/>
</dbReference>